<evidence type="ECO:0000313" key="3">
    <source>
        <dbReference type="EMBL" id="KUM45617.1"/>
    </source>
</evidence>
<sequence>MSATEPFIYDSTNPETRSDTPETHDDTTYTNYSCPHVYAYLPFVLQRRPAIRLLLLTIGIKRRPESRWIGRRRRRRRRGLRGIILLGLTITSRLTILIPLRRTITVRGAIGRRVRRPPKGGMAIGRIVIGRTIRLTIPIRAPMSLRGCLLFTTIRIAITSRCRGRGICRRESEV</sequence>
<keyword evidence="2" id="KW-1133">Transmembrane helix</keyword>
<feature type="compositionally biased region" description="Basic and acidic residues" evidence="1">
    <location>
        <begin position="16"/>
        <end position="27"/>
    </location>
</feature>
<comment type="caution">
    <text evidence="3">The sequence shown here is derived from an EMBL/GenBank/DDBJ whole genome shotgun (WGS) entry which is preliminary data.</text>
</comment>
<dbReference type="EMBL" id="LKAM01000017">
    <property type="protein sequence ID" value="KUM45617.1"/>
    <property type="molecule type" value="Genomic_DNA"/>
</dbReference>
<dbReference type="AlphaFoldDB" id="A0A101LUJ5"/>
<feature type="region of interest" description="Disordered" evidence="1">
    <location>
        <begin position="1"/>
        <end position="27"/>
    </location>
</feature>
<keyword evidence="3" id="KW-0496">Mitochondrion</keyword>
<evidence type="ECO:0000256" key="1">
    <source>
        <dbReference type="SAM" id="MobiDB-lite"/>
    </source>
</evidence>
<keyword evidence="2" id="KW-0812">Transmembrane</keyword>
<reference evidence="3" key="1">
    <citation type="journal article" date="2015" name="Genome Biol. Evol.">
        <title>Organellar Genomes of White Spruce (Picea glauca): Assembly and Annotation.</title>
        <authorList>
            <person name="Jackman S.D."/>
            <person name="Warren R.L."/>
            <person name="Gibb E.A."/>
            <person name="Vandervalk B.P."/>
            <person name="Mohamadi H."/>
            <person name="Chu J."/>
            <person name="Raymond A."/>
            <person name="Pleasance S."/>
            <person name="Coope R."/>
            <person name="Wildung M.R."/>
            <person name="Ritland C.E."/>
            <person name="Bousquet J."/>
            <person name="Jones S.J."/>
            <person name="Bohlmann J."/>
            <person name="Birol I."/>
        </authorList>
    </citation>
    <scope>NUCLEOTIDE SEQUENCE [LARGE SCALE GENOMIC DNA]</scope>
    <source>
        <tissue evidence="3">Flushing bud</tissue>
    </source>
</reference>
<evidence type="ECO:0000256" key="2">
    <source>
        <dbReference type="SAM" id="Phobius"/>
    </source>
</evidence>
<organism evidence="3">
    <name type="scientific">Picea glauca</name>
    <name type="common">White spruce</name>
    <name type="synonym">Pinus glauca</name>
    <dbReference type="NCBI Taxonomy" id="3330"/>
    <lineage>
        <taxon>Eukaryota</taxon>
        <taxon>Viridiplantae</taxon>
        <taxon>Streptophyta</taxon>
        <taxon>Embryophyta</taxon>
        <taxon>Tracheophyta</taxon>
        <taxon>Spermatophyta</taxon>
        <taxon>Pinopsida</taxon>
        <taxon>Pinidae</taxon>
        <taxon>Conifers I</taxon>
        <taxon>Pinales</taxon>
        <taxon>Pinaceae</taxon>
        <taxon>Picea</taxon>
    </lineage>
</organism>
<geneLocation type="mitochondrion" evidence="3"/>
<feature type="transmembrane region" description="Helical" evidence="2">
    <location>
        <begin position="79"/>
        <end position="100"/>
    </location>
</feature>
<gene>
    <name evidence="3" type="ORF">ABT39_MTgene2453</name>
</gene>
<name>A0A101LUJ5_PICGL</name>
<keyword evidence="2" id="KW-0472">Membrane</keyword>
<proteinExistence type="predicted"/>
<accession>A0A101LUJ5</accession>
<protein>
    <submittedName>
        <fullName evidence="3">Uncharacterized protein</fullName>
    </submittedName>
</protein>